<name>A0A5J5BAG1_9ASTE</name>
<keyword evidence="1" id="KW-0812">Transmembrane</keyword>
<evidence type="ECO:0000256" key="1">
    <source>
        <dbReference type="SAM" id="Phobius"/>
    </source>
</evidence>
<sequence>MNPIHKPTVTNPVVLLLFPLVERFSILELLETKKMMVKLVVLTFNCASNWTTGVVVFYMTSNWTTGVVVFYMSKGDIFEKNHDELYFCSWETSKGKIGGCIPIFMIIFVSFCVQLPKVLGHNTTDRILLDAPCSGAGVSD</sequence>
<keyword evidence="3" id="KW-1185">Reference proteome</keyword>
<accession>A0A5J5BAG1</accession>
<dbReference type="EMBL" id="CM018038">
    <property type="protein sequence ID" value="KAA8538747.1"/>
    <property type="molecule type" value="Genomic_DNA"/>
</dbReference>
<organism evidence="2 3">
    <name type="scientific">Nyssa sinensis</name>
    <dbReference type="NCBI Taxonomy" id="561372"/>
    <lineage>
        <taxon>Eukaryota</taxon>
        <taxon>Viridiplantae</taxon>
        <taxon>Streptophyta</taxon>
        <taxon>Embryophyta</taxon>
        <taxon>Tracheophyta</taxon>
        <taxon>Spermatophyta</taxon>
        <taxon>Magnoliopsida</taxon>
        <taxon>eudicotyledons</taxon>
        <taxon>Gunneridae</taxon>
        <taxon>Pentapetalae</taxon>
        <taxon>asterids</taxon>
        <taxon>Cornales</taxon>
        <taxon>Nyssaceae</taxon>
        <taxon>Nyssa</taxon>
    </lineage>
</organism>
<keyword evidence="1" id="KW-1133">Transmembrane helix</keyword>
<evidence type="ECO:0000313" key="2">
    <source>
        <dbReference type="EMBL" id="KAA8538747.1"/>
    </source>
</evidence>
<protein>
    <recommendedName>
        <fullName evidence="4">SAM-dependent MTase RsmB/NOP-type domain-containing protein</fullName>
    </recommendedName>
</protein>
<dbReference type="AlphaFoldDB" id="A0A5J5BAG1"/>
<evidence type="ECO:0008006" key="4">
    <source>
        <dbReference type="Google" id="ProtNLM"/>
    </source>
</evidence>
<gene>
    <name evidence="2" type="ORF">F0562_028358</name>
</gene>
<keyword evidence="1" id="KW-0472">Membrane</keyword>
<dbReference type="OrthoDB" id="4781at2759"/>
<proteinExistence type="predicted"/>
<feature type="transmembrane region" description="Helical" evidence="1">
    <location>
        <begin position="95"/>
        <end position="113"/>
    </location>
</feature>
<feature type="transmembrane region" description="Helical" evidence="1">
    <location>
        <begin position="39"/>
        <end position="59"/>
    </location>
</feature>
<dbReference type="Proteomes" id="UP000325577">
    <property type="component" value="Linkage Group LG15"/>
</dbReference>
<reference evidence="2 3" key="1">
    <citation type="submission" date="2019-09" db="EMBL/GenBank/DDBJ databases">
        <title>A chromosome-level genome assembly of the Chinese tupelo Nyssa sinensis.</title>
        <authorList>
            <person name="Yang X."/>
            <person name="Kang M."/>
            <person name="Yang Y."/>
            <person name="Xiong H."/>
            <person name="Wang M."/>
            <person name="Zhang Z."/>
            <person name="Wang Z."/>
            <person name="Wu H."/>
            <person name="Ma T."/>
            <person name="Liu J."/>
            <person name="Xi Z."/>
        </authorList>
    </citation>
    <scope>NUCLEOTIDE SEQUENCE [LARGE SCALE GENOMIC DNA]</scope>
    <source>
        <strain evidence="2">J267</strain>
        <tissue evidence="2">Leaf</tissue>
    </source>
</reference>
<evidence type="ECO:0000313" key="3">
    <source>
        <dbReference type="Proteomes" id="UP000325577"/>
    </source>
</evidence>